<evidence type="ECO:0000259" key="3">
    <source>
        <dbReference type="Pfam" id="PF02403"/>
    </source>
</evidence>
<dbReference type="GO" id="GO:0005524">
    <property type="term" value="F:ATP binding"/>
    <property type="evidence" value="ECO:0007669"/>
    <property type="project" value="InterPro"/>
</dbReference>
<accession>A0AAD4B9Y3</accession>
<comment type="caution">
    <text evidence="4">The sequence shown here is derived from an EMBL/GenBank/DDBJ whole genome shotgun (WGS) entry which is preliminary data.</text>
</comment>
<protein>
    <recommendedName>
        <fullName evidence="3">Serine-tRNA synthetase type1 N-terminal domain-containing protein</fullName>
    </recommendedName>
</protein>
<proteinExistence type="predicted"/>
<dbReference type="AlphaFoldDB" id="A0AAD4B9Y3"/>
<dbReference type="GO" id="GO:0004828">
    <property type="term" value="F:serine-tRNA ligase activity"/>
    <property type="evidence" value="ECO:0007669"/>
    <property type="project" value="InterPro"/>
</dbReference>
<dbReference type="GO" id="GO:0006434">
    <property type="term" value="P:seryl-tRNA aminoacylation"/>
    <property type="evidence" value="ECO:0007669"/>
    <property type="project" value="InterPro"/>
</dbReference>
<dbReference type="InterPro" id="IPR045864">
    <property type="entry name" value="aa-tRNA-synth_II/BPL/LPL"/>
</dbReference>
<keyword evidence="5" id="KW-1185">Reference proteome</keyword>
<evidence type="ECO:0000256" key="2">
    <source>
        <dbReference type="SAM" id="MobiDB-lite"/>
    </source>
</evidence>
<dbReference type="Pfam" id="PF02403">
    <property type="entry name" value="Seryl_tRNA_N"/>
    <property type="match status" value="1"/>
</dbReference>
<feature type="compositionally biased region" description="Polar residues" evidence="2">
    <location>
        <begin position="8"/>
        <end position="18"/>
    </location>
</feature>
<feature type="compositionally biased region" description="Basic and acidic residues" evidence="2">
    <location>
        <begin position="128"/>
        <end position="142"/>
    </location>
</feature>
<evidence type="ECO:0000313" key="4">
    <source>
        <dbReference type="EMBL" id="KAF8414550.1"/>
    </source>
</evidence>
<feature type="region of interest" description="Disordered" evidence="2">
    <location>
        <begin position="1"/>
        <end position="45"/>
    </location>
</feature>
<keyword evidence="1" id="KW-0175">Coiled coil</keyword>
<dbReference type="InterPro" id="IPR010978">
    <property type="entry name" value="tRNA-bd_arm"/>
</dbReference>
<dbReference type="PANTHER" id="PTHR11778">
    <property type="entry name" value="SERYL-TRNA SYNTHETASE"/>
    <property type="match status" value="1"/>
</dbReference>
<feature type="domain" description="Serine-tRNA synthetase type1 N-terminal" evidence="3">
    <location>
        <begin position="347"/>
        <end position="424"/>
    </location>
</feature>
<reference evidence="4" key="2">
    <citation type="journal article" date="2020" name="Nat. Commun.">
        <title>Large-scale genome sequencing of mycorrhizal fungi provides insights into the early evolution of symbiotic traits.</title>
        <authorList>
            <person name="Miyauchi S."/>
            <person name="Kiss E."/>
            <person name="Kuo A."/>
            <person name="Drula E."/>
            <person name="Kohler A."/>
            <person name="Sanchez-Garcia M."/>
            <person name="Morin E."/>
            <person name="Andreopoulos B."/>
            <person name="Barry K.W."/>
            <person name="Bonito G."/>
            <person name="Buee M."/>
            <person name="Carver A."/>
            <person name="Chen C."/>
            <person name="Cichocki N."/>
            <person name="Clum A."/>
            <person name="Culley D."/>
            <person name="Crous P.W."/>
            <person name="Fauchery L."/>
            <person name="Girlanda M."/>
            <person name="Hayes R.D."/>
            <person name="Keri Z."/>
            <person name="LaButti K."/>
            <person name="Lipzen A."/>
            <person name="Lombard V."/>
            <person name="Magnuson J."/>
            <person name="Maillard F."/>
            <person name="Murat C."/>
            <person name="Nolan M."/>
            <person name="Ohm R.A."/>
            <person name="Pangilinan J."/>
            <person name="Pereira M.F."/>
            <person name="Perotto S."/>
            <person name="Peter M."/>
            <person name="Pfister S."/>
            <person name="Riley R."/>
            <person name="Sitrit Y."/>
            <person name="Stielow J.B."/>
            <person name="Szollosi G."/>
            <person name="Zifcakova L."/>
            <person name="Stursova M."/>
            <person name="Spatafora J.W."/>
            <person name="Tedersoo L."/>
            <person name="Vaario L.M."/>
            <person name="Yamada A."/>
            <person name="Yan M."/>
            <person name="Wang P."/>
            <person name="Xu J."/>
            <person name="Bruns T."/>
            <person name="Baldrian P."/>
            <person name="Vilgalys R."/>
            <person name="Dunand C."/>
            <person name="Henrissat B."/>
            <person name="Grigoriev I.V."/>
            <person name="Hibbett D."/>
            <person name="Nagy L.G."/>
            <person name="Martin F.M."/>
        </authorList>
    </citation>
    <scope>NUCLEOTIDE SEQUENCE</scope>
    <source>
        <strain evidence="4">BED1</strain>
    </source>
</reference>
<dbReference type="InterPro" id="IPR042103">
    <property type="entry name" value="SerRS_1_N_sf"/>
</dbReference>
<dbReference type="Gene3D" id="3.30.930.10">
    <property type="entry name" value="Bira Bifunctional Protein, Domain 2"/>
    <property type="match status" value="1"/>
</dbReference>
<reference evidence="4" key="1">
    <citation type="submission" date="2019-10" db="EMBL/GenBank/DDBJ databases">
        <authorList>
            <consortium name="DOE Joint Genome Institute"/>
            <person name="Kuo A."/>
            <person name="Miyauchi S."/>
            <person name="Kiss E."/>
            <person name="Drula E."/>
            <person name="Kohler A."/>
            <person name="Sanchez-Garcia M."/>
            <person name="Andreopoulos B."/>
            <person name="Barry K.W."/>
            <person name="Bonito G."/>
            <person name="Buee M."/>
            <person name="Carver A."/>
            <person name="Chen C."/>
            <person name="Cichocki N."/>
            <person name="Clum A."/>
            <person name="Culley D."/>
            <person name="Crous P.W."/>
            <person name="Fauchery L."/>
            <person name="Girlanda M."/>
            <person name="Hayes R."/>
            <person name="Keri Z."/>
            <person name="LaButti K."/>
            <person name="Lipzen A."/>
            <person name="Lombard V."/>
            <person name="Magnuson J."/>
            <person name="Maillard F."/>
            <person name="Morin E."/>
            <person name="Murat C."/>
            <person name="Nolan M."/>
            <person name="Ohm R."/>
            <person name="Pangilinan J."/>
            <person name="Pereira M."/>
            <person name="Perotto S."/>
            <person name="Peter M."/>
            <person name="Riley R."/>
            <person name="Sitrit Y."/>
            <person name="Stielow B."/>
            <person name="Szollosi G."/>
            <person name="Zifcakova L."/>
            <person name="Stursova M."/>
            <person name="Spatafora J.W."/>
            <person name="Tedersoo L."/>
            <person name="Vaario L.-M."/>
            <person name="Yamada A."/>
            <person name="Yan M."/>
            <person name="Wang P."/>
            <person name="Xu J."/>
            <person name="Bruns T."/>
            <person name="Baldrian P."/>
            <person name="Vilgalys R."/>
            <person name="Henrissat B."/>
            <person name="Grigoriev I.V."/>
            <person name="Hibbett D."/>
            <person name="Nagy L.G."/>
            <person name="Martin F.M."/>
        </authorList>
    </citation>
    <scope>NUCLEOTIDE SEQUENCE</scope>
    <source>
        <strain evidence="4">BED1</strain>
    </source>
</reference>
<organism evidence="4 5">
    <name type="scientific">Boletus edulis BED1</name>
    <dbReference type="NCBI Taxonomy" id="1328754"/>
    <lineage>
        <taxon>Eukaryota</taxon>
        <taxon>Fungi</taxon>
        <taxon>Dikarya</taxon>
        <taxon>Basidiomycota</taxon>
        <taxon>Agaricomycotina</taxon>
        <taxon>Agaricomycetes</taxon>
        <taxon>Agaricomycetidae</taxon>
        <taxon>Boletales</taxon>
        <taxon>Boletineae</taxon>
        <taxon>Boletaceae</taxon>
        <taxon>Boletoideae</taxon>
        <taxon>Boletus</taxon>
    </lineage>
</organism>
<dbReference type="SUPFAM" id="SSF55681">
    <property type="entry name" value="Class II aaRS and biotin synthetases"/>
    <property type="match status" value="1"/>
</dbReference>
<feature type="region of interest" description="Disordered" evidence="2">
    <location>
        <begin position="106"/>
        <end position="228"/>
    </location>
</feature>
<evidence type="ECO:0000313" key="5">
    <source>
        <dbReference type="Proteomes" id="UP001194468"/>
    </source>
</evidence>
<feature type="coiled-coil region" evidence="1">
    <location>
        <begin position="387"/>
        <end position="414"/>
    </location>
</feature>
<name>A0AAD4B9Y3_BOLED</name>
<feature type="compositionally biased region" description="Polar residues" evidence="2">
    <location>
        <begin position="207"/>
        <end position="224"/>
    </location>
</feature>
<evidence type="ECO:0000256" key="1">
    <source>
        <dbReference type="SAM" id="Coils"/>
    </source>
</evidence>
<dbReference type="InterPro" id="IPR002317">
    <property type="entry name" value="Ser-tRNA-ligase_type_1"/>
</dbReference>
<dbReference type="InterPro" id="IPR015866">
    <property type="entry name" value="Ser-tRNA-synth_1_N"/>
</dbReference>
<dbReference type="SUPFAM" id="SSF46589">
    <property type="entry name" value="tRNA-binding arm"/>
    <property type="match status" value="1"/>
</dbReference>
<feature type="compositionally biased region" description="Basic and acidic residues" evidence="2">
    <location>
        <begin position="19"/>
        <end position="45"/>
    </location>
</feature>
<dbReference type="Gene3D" id="1.10.287.40">
    <property type="entry name" value="Serine-tRNA synthetase, tRNA binding domain"/>
    <property type="match status" value="1"/>
</dbReference>
<sequence>MKVLKKPTNASENEYGHSQQEEEAKPTCQEARDEQTTPKRETAKRYDVQNVLEVVETSASSKRTHVVEVQGQETQMADRKCWDALKANRAAKTMSTTSKRMGYKVERTARRAQHAASRNGRKAGYETSTKHETSKHERRQDTETPTSTALNLIPTLAVRRTQRYPQPPSGPNLPCRCRLPPRPPRRKFRAVLKFQGTNPRPNPRCPSDSTIPSTALSLSPTTQVTKRRPLPSTLIPTLAVHRTQRCPQPPSGPNLPCRCHLPSRSPSRNFRAVLRNFKSQPALLSSLPPISSGAEKFQGGSLSLRKIAEDVKRTQKACPESTRITILGLTQTCTHDTVRFPLPVGALQSIARSYAEQKELSGQLDSKRHTQSLLGDRIRTIKDPSEKQAVLGEAKTLKAEIMSLEEKVAAVEEKLLGLALHLPNDTHPEAPIGPDDAAITLSTHGPPVTPPSPERDHVTIGRALGLFEFKAAAIVTGSSWYYLLKEAALLENALTNYAISIALKHGFQFVMTPDVVREDVALHCCDRDRVLMFVMTPDVVREDVALHCCDRDRVLMVLLAQGSCVARECSHY</sequence>
<dbReference type="EMBL" id="WHUW01000488">
    <property type="protein sequence ID" value="KAF8414550.1"/>
    <property type="molecule type" value="Genomic_DNA"/>
</dbReference>
<dbReference type="Proteomes" id="UP001194468">
    <property type="component" value="Unassembled WGS sequence"/>
</dbReference>
<gene>
    <name evidence="4" type="ORF">L210DRAFT_3513673</name>
</gene>